<dbReference type="RefSeq" id="XP_008591228.1">
    <property type="nucleotide sequence ID" value="XM_008593006.1"/>
</dbReference>
<dbReference type="Pfam" id="PF00618">
    <property type="entry name" value="RasGEF_N"/>
    <property type="match status" value="1"/>
</dbReference>
<keyword evidence="1" id="KW-0344">Guanine-nucleotide releasing factor</keyword>
<dbReference type="CDD" id="cd06224">
    <property type="entry name" value="REM"/>
    <property type="match status" value="1"/>
</dbReference>
<gene>
    <name evidence="6" type="primary">LOC103608586</name>
</gene>
<dbReference type="Pfam" id="PF00617">
    <property type="entry name" value="RasGEF"/>
    <property type="match status" value="1"/>
</dbReference>
<dbReference type="InterPro" id="IPR000651">
    <property type="entry name" value="Ras-like_Gua-exchang_fac_N"/>
</dbReference>
<dbReference type="InterPro" id="IPR008937">
    <property type="entry name" value="Ras-like_GEF"/>
</dbReference>
<dbReference type="GeneID" id="103608586"/>
<evidence type="ECO:0000313" key="5">
    <source>
        <dbReference type="Proteomes" id="UP000694923"/>
    </source>
</evidence>
<feature type="domain" description="Ras-GEF" evidence="3">
    <location>
        <begin position="142"/>
        <end position="206"/>
    </location>
</feature>
<dbReference type="InterPro" id="IPR036964">
    <property type="entry name" value="RASGEF_cat_dom_sf"/>
</dbReference>
<evidence type="ECO:0000259" key="4">
    <source>
        <dbReference type="Pfam" id="PF00618"/>
    </source>
</evidence>
<feature type="domain" description="N-terminal Ras-GEF" evidence="4">
    <location>
        <begin position="45"/>
        <end position="98"/>
    </location>
</feature>
<dbReference type="PANTHER" id="PTHR23113">
    <property type="entry name" value="GUANINE NUCLEOTIDE EXCHANGE FACTOR"/>
    <property type="match status" value="1"/>
</dbReference>
<dbReference type="InterPro" id="IPR023578">
    <property type="entry name" value="Ras_GEF_dom_sf"/>
</dbReference>
<feature type="region of interest" description="Disordered" evidence="2">
    <location>
        <begin position="1"/>
        <end position="33"/>
    </location>
</feature>
<accession>A0ABM0SED7</accession>
<evidence type="ECO:0000256" key="1">
    <source>
        <dbReference type="ARBA" id="ARBA00022658"/>
    </source>
</evidence>
<proteinExistence type="predicted"/>
<evidence type="ECO:0000313" key="6">
    <source>
        <dbReference type="RefSeq" id="XP_008591228.1"/>
    </source>
</evidence>
<feature type="non-terminal residue" evidence="6">
    <location>
        <position position="206"/>
    </location>
</feature>
<dbReference type="SUPFAM" id="SSF48366">
    <property type="entry name" value="Ras GEF"/>
    <property type="match status" value="2"/>
</dbReference>
<organism evidence="5 6">
    <name type="scientific">Galeopterus variegatus</name>
    <name type="common">Malayan flying lemur</name>
    <name type="synonym">Cynocephalus variegatus</name>
    <dbReference type="NCBI Taxonomy" id="482537"/>
    <lineage>
        <taxon>Eukaryota</taxon>
        <taxon>Metazoa</taxon>
        <taxon>Chordata</taxon>
        <taxon>Craniata</taxon>
        <taxon>Vertebrata</taxon>
        <taxon>Euteleostomi</taxon>
        <taxon>Mammalia</taxon>
        <taxon>Eutheria</taxon>
        <taxon>Euarchontoglires</taxon>
        <taxon>Dermoptera</taxon>
        <taxon>Cynocephalidae</taxon>
        <taxon>Galeopterus</taxon>
    </lineage>
</organism>
<dbReference type="InterPro" id="IPR001895">
    <property type="entry name" value="RASGEF_cat_dom"/>
</dbReference>
<evidence type="ECO:0000259" key="3">
    <source>
        <dbReference type="Pfam" id="PF00617"/>
    </source>
</evidence>
<protein>
    <submittedName>
        <fullName evidence="6">Ras-GEF domain-containing family member 1A-like</fullName>
    </submittedName>
</protein>
<dbReference type="PANTHER" id="PTHR23113:SF172">
    <property type="entry name" value="RAS-GEF DOMAIN-CONTAINING FAMILY MEMBER 1A"/>
    <property type="match status" value="1"/>
</dbReference>
<dbReference type="Gene3D" id="1.10.840.10">
    <property type="entry name" value="Ras guanine-nucleotide exchange factors catalytic domain"/>
    <property type="match status" value="1"/>
</dbReference>
<evidence type="ECO:0000256" key="2">
    <source>
        <dbReference type="SAM" id="MobiDB-lite"/>
    </source>
</evidence>
<dbReference type="Proteomes" id="UP000694923">
    <property type="component" value="Unplaced"/>
</dbReference>
<name>A0ABM0SED7_GALVR</name>
<keyword evidence="5" id="KW-1185">Reference proteome</keyword>
<sequence length="206" mass="22770">MPQTSVVFSSMLGPSCSGQVQPGMGERGGGAGGSGDLIFQDGRLISGSLEALMEHLVPTVDYYPDRTYIFTFLLSSRVFMPPHDLLARVGQICLEQRQHLEAGPEKPSRLGLPAALRSVKERPEQVRGAQGSAAHRFSLCPQHHMDPSSNFCNYRTALQGATQRSQMANSSREKIVIPVFNLFVKDIYFLHKIHTNHLPNGHINFK</sequence>
<reference evidence="6" key="1">
    <citation type="submission" date="2025-08" db="UniProtKB">
        <authorList>
            <consortium name="RefSeq"/>
        </authorList>
    </citation>
    <scope>IDENTIFICATION</scope>
</reference>